<dbReference type="AlphaFoldDB" id="A0A077Z7V8"/>
<comment type="similarity">
    <text evidence="1">Belongs to the EFR3 family.</text>
</comment>
<dbReference type="InterPro" id="IPR049152">
    <property type="entry name" value="EFR3-like_ARM"/>
</dbReference>
<dbReference type="PANTHER" id="PTHR12444">
    <property type="entry name" value="PROTEIN EFR3 HOMOLOG CMP44E"/>
    <property type="match status" value="1"/>
</dbReference>
<evidence type="ECO:0000313" key="4">
    <source>
        <dbReference type="Proteomes" id="UP000030665"/>
    </source>
</evidence>
<dbReference type="SUPFAM" id="SSF48371">
    <property type="entry name" value="ARM repeat"/>
    <property type="match status" value="1"/>
</dbReference>
<dbReference type="OrthoDB" id="19232at2759"/>
<dbReference type="EMBL" id="HG805971">
    <property type="protein sequence ID" value="CDW55693.1"/>
    <property type="molecule type" value="Genomic_DNA"/>
</dbReference>
<keyword evidence="4" id="KW-1185">Reference proteome</keyword>
<evidence type="ECO:0000256" key="2">
    <source>
        <dbReference type="SAM" id="MobiDB-lite"/>
    </source>
</evidence>
<name>A0A077Z7V8_TRITR</name>
<dbReference type="GO" id="GO:0072659">
    <property type="term" value="P:protein localization to plasma membrane"/>
    <property type="evidence" value="ECO:0007669"/>
    <property type="project" value="TreeGrafter"/>
</dbReference>
<dbReference type="InterPro" id="IPR051851">
    <property type="entry name" value="EFR3_Homologs"/>
</dbReference>
<organism evidence="3 4">
    <name type="scientific">Trichuris trichiura</name>
    <name type="common">Whipworm</name>
    <name type="synonym">Trichocephalus trichiurus</name>
    <dbReference type="NCBI Taxonomy" id="36087"/>
    <lineage>
        <taxon>Eukaryota</taxon>
        <taxon>Metazoa</taxon>
        <taxon>Ecdysozoa</taxon>
        <taxon>Nematoda</taxon>
        <taxon>Enoplea</taxon>
        <taxon>Dorylaimia</taxon>
        <taxon>Trichinellida</taxon>
        <taxon>Trichuridae</taxon>
        <taxon>Trichuris</taxon>
    </lineage>
</organism>
<dbReference type="Proteomes" id="UP000030665">
    <property type="component" value="Unassembled WGS sequence"/>
</dbReference>
<dbReference type="STRING" id="36087.A0A077Z7V8"/>
<dbReference type="Pfam" id="PF21052">
    <property type="entry name" value="EFR3_ARM"/>
    <property type="match status" value="1"/>
</dbReference>
<protein>
    <submittedName>
        <fullName evidence="3">Protein EFR3 A</fullName>
    </submittedName>
</protein>
<evidence type="ECO:0000313" key="3">
    <source>
        <dbReference type="EMBL" id="CDW55693.1"/>
    </source>
</evidence>
<sequence length="825" mass="92579">MNCFGCCATCHPRYRRLVDAIYPSAPESGLVKNNMQKLTFYAISHPEKLDRIGGYLSRRVGRDVLRQRIGHVRVAVEAMNQLLVACHGSPSLNLYVESFLTMVHRLLETRLPDMELLATSSFVNFANIEEDTPSYHRRYDFFISKFSSLCHNNAADLAVRQKLRAAGIKGLRGVVRKTASDDLQANIWEKQHMDKIVPSLLFNMHDSVNISFGSSEATDQSSLSAGDTDDRPSHLADSCLRELIGKASFGNIRNALYPAATHFDLHHLWTPPKFAISVFEAIVYSVQSQYSYVVIQMLNDHLGKHGTDSAEVRCGIATVLSRIVVIAATASIGPSIFEIFNSMLRHLRQSAELQSSDSDGTSDQEKVYQDILINTMANFADNLPDYQKVEIMVFIIGKLPSNTTDKLSDKFLQHVLMRTLHKVATKYRTSHLSTVLTSTFLEPLLRMSLVDDSGVRLLVLQILQTLVDRHQNLPLLQKLQSVESFEAFDPSKFCVEKFSRADAMFVHKFSNSLLLTLYDASMMANNERSNYHAIFVTMALLFLELGCESVILDLFRLAMALQHAIMDKESALTTCQRVHIKAIVAQFVFVAASFLSIPSLTKHSLHLLQESRDNGLHPEDVHYSLDVTTDDASGVFLFDSESADLLADDAPDLPNLDASSWLDGEELKESLKLRDYDVARLGQPFLPSMRKAESAKLSNNSTDSRSSSCVSESSASSNSARGRKASKRLDSTLQQDGLVFPATVDGLRQALTRTTDCWTQKEQERWKETIEMFQTMPFAQLVEIQQQKRSRLNATVERLFQDGHLQSTGGKSRICKVEFPELFVY</sequence>
<dbReference type="PANTHER" id="PTHR12444:SF8">
    <property type="entry name" value="PROTEIN EFR3 HOMOLOG CMP44E"/>
    <property type="match status" value="1"/>
</dbReference>
<dbReference type="InterPro" id="IPR016024">
    <property type="entry name" value="ARM-type_fold"/>
</dbReference>
<feature type="compositionally biased region" description="Low complexity" evidence="2">
    <location>
        <begin position="698"/>
        <end position="720"/>
    </location>
</feature>
<reference evidence="3" key="1">
    <citation type="submission" date="2014-01" db="EMBL/GenBank/DDBJ databases">
        <authorList>
            <person name="Aslett M."/>
        </authorList>
    </citation>
    <scope>NUCLEOTIDE SEQUENCE</scope>
</reference>
<accession>A0A077Z7V8</accession>
<evidence type="ECO:0000256" key="1">
    <source>
        <dbReference type="ARBA" id="ARBA00010216"/>
    </source>
</evidence>
<proteinExistence type="inferred from homology"/>
<feature type="region of interest" description="Disordered" evidence="2">
    <location>
        <begin position="691"/>
        <end position="728"/>
    </location>
</feature>
<reference evidence="3" key="2">
    <citation type="submission" date="2014-03" db="EMBL/GenBank/DDBJ databases">
        <title>The whipworm genome and dual-species transcriptomics of an intimate host-pathogen interaction.</title>
        <authorList>
            <person name="Foth B.J."/>
            <person name="Tsai I.J."/>
            <person name="Reid A.J."/>
            <person name="Bancroft A.J."/>
            <person name="Nichol S."/>
            <person name="Tracey A."/>
            <person name="Holroyd N."/>
            <person name="Cotton J.A."/>
            <person name="Stanley E.J."/>
            <person name="Zarowiecki M."/>
            <person name="Liu J.Z."/>
            <person name="Huckvale T."/>
            <person name="Cooper P.J."/>
            <person name="Grencis R.K."/>
            <person name="Berriman M."/>
        </authorList>
    </citation>
    <scope>NUCLEOTIDE SEQUENCE [LARGE SCALE GENOMIC DNA]</scope>
</reference>
<gene>
    <name evidence="3" type="ORF">TTRE_0000396601</name>
</gene>
<dbReference type="GO" id="GO:0005886">
    <property type="term" value="C:plasma membrane"/>
    <property type="evidence" value="ECO:0007669"/>
    <property type="project" value="TreeGrafter"/>
</dbReference>